<gene>
    <name evidence="2" type="ORF">LCGC14_1244170</name>
</gene>
<dbReference type="AlphaFoldDB" id="A0A0F9NM90"/>
<comment type="caution">
    <text evidence="2">The sequence shown here is derived from an EMBL/GenBank/DDBJ whole genome shotgun (WGS) entry which is preliminary data.</text>
</comment>
<dbReference type="EMBL" id="LAZR01006751">
    <property type="protein sequence ID" value="KKM89890.1"/>
    <property type="molecule type" value="Genomic_DNA"/>
</dbReference>
<dbReference type="PROSITE" id="PS50830">
    <property type="entry name" value="TNASE_3"/>
    <property type="match status" value="1"/>
</dbReference>
<dbReference type="InterPro" id="IPR035437">
    <property type="entry name" value="SNase_OB-fold_sf"/>
</dbReference>
<reference evidence="2" key="1">
    <citation type="journal article" date="2015" name="Nature">
        <title>Complex archaea that bridge the gap between prokaryotes and eukaryotes.</title>
        <authorList>
            <person name="Spang A."/>
            <person name="Saw J.H."/>
            <person name="Jorgensen S.L."/>
            <person name="Zaremba-Niedzwiedzka K."/>
            <person name="Martijn J."/>
            <person name="Lind A.E."/>
            <person name="van Eijk R."/>
            <person name="Schleper C."/>
            <person name="Guy L."/>
            <person name="Ettema T.J."/>
        </authorList>
    </citation>
    <scope>NUCLEOTIDE SEQUENCE</scope>
</reference>
<organism evidence="2">
    <name type="scientific">marine sediment metagenome</name>
    <dbReference type="NCBI Taxonomy" id="412755"/>
    <lineage>
        <taxon>unclassified sequences</taxon>
        <taxon>metagenomes</taxon>
        <taxon>ecological metagenomes</taxon>
    </lineage>
</organism>
<evidence type="ECO:0000313" key="2">
    <source>
        <dbReference type="EMBL" id="KKM89890.1"/>
    </source>
</evidence>
<name>A0A0F9NM90_9ZZZZ</name>
<protein>
    <recommendedName>
        <fullName evidence="1">TNase-like domain-containing protein</fullName>
    </recommendedName>
</protein>
<accession>A0A0F9NM90</accession>
<dbReference type="SUPFAM" id="SSF50199">
    <property type="entry name" value="Staphylococcal nuclease"/>
    <property type="match status" value="1"/>
</dbReference>
<dbReference type="Gene3D" id="2.40.50.90">
    <property type="match status" value="1"/>
</dbReference>
<evidence type="ECO:0000259" key="1">
    <source>
        <dbReference type="PROSITE" id="PS50830"/>
    </source>
</evidence>
<sequence length="138" mass="15783">MAQGHDFKAFPELSNSQLQFYYFESPHKQMVEPFDAKVIRVIDGDTIKVRVPDRDFDFPIRFARTAAPELDEQGGPKSQKFLESELLNQDVHIELATSRVGKFGRLLGEVTHFGRNMNDLTLDLGYAIKFEDIQNGFS</sequence>
<dbReference type="InterPro" id="IPR016071">
    <property type="entry name" value="Staphylococal_nuclease_OB-fold"/>
</dbReference>
<feature type="domain" description="TNase-like" evidence="1">
    <location>
        <begin position="32"/>
        <end position="127"/>
    </location>
</feature>
<proteinExistence type="predicted"/>
<dbReference type="SMART" id="SM00318">
    <property type="entry name" value="SNc"/>
    <property type="match status" value="1"/>
</dbReference>